<dbReference type="InterPro" id="IPR022418">
    <property type="entry name" value="Porphobilinogen_deaminase_C"/>
</dbReference>
<dbReference type="InterPro" id="IPR022417">
    <property type="entry name" value="Porphobilin_deaminase_N"/>
</dbReference>
<evidence type="ECO:0000256" key="8">
    <source>
        <dbReference type="ARBA" id="ARBA00048169"/>
    </source>
</evidence>
<dbReference type="AlphaFoldDB" id="A0A5C6E7B2"/>
<accession>A0A5C6E7B2</accession>
<comment type="pathway">
    <text evidence="3">Porphyrin-containing compound metabolism; protoporphyrin-IX biosynthesis; coproporphyrinogen-III from 5-aminolevulinate: step 2/4.</text>
</comment>
<dbReference type="InterPro" id="IPR036803">
    <property type="entry name" value="Porphobilinogen_deaminase_C_sf"/>
</dbReference>
<dbReference type="Proteomes" id="UP000315471">
    <property type="component" value="Unassembled WGS sequence"/>
</dbReference>
<dbReference type="SUPFAM" id="SSF53850">
    <property type="entry name" value="Periplasmic binding protein-like II"/>
    <property type="match status" value="1"/>
</dbReference>
<dbReference type="InterPro" id="IPR022419">
    <property type="entry name" value="Porphobilin_deaminase_cofac_BS"/>
</dbReference>
<comment type="subunit">
    <text evidence="5">Monomer.</text>
</comment>
<evidence type="ECO:0000313" key="13">
    <source>
        <dbReference type="Proteomes" id="UP000315471"/>
    </source>
</evidence>
<comment type="caution">
    <text evidence="12">The sequence shown here is derived from an EMBL/GenBank/DDBJ whole genome shotgun (WGS) entry which is preliminary data.</text>
</comment>
<evidence type="ECO:0000259" key="11">
    <source>
        <dbReference type="Pfam" id="PF03900"/>
    </source>
</evidence>
<dbReference type="PANTHER" id="PTHR11557:SF0">
    <property type="entry name" value="PORPHOBILINOGEN DEAMINASE"/>
    <property type="match status" value="1"/>
</dbReference>
<evidence type="ECO:0000256" key="7">
    <source>
        <dbReference type="ARBA" id="ARBA00023244"/>
    </source>
</evidence>
<proteinExistence type="inferred from homology"/>
<protein>
    <recommendedName>
        <fullName evidence="9">Hydroxymethylbilane synthase</fullName>
        <ecNumber evidence="9">2.5.1.61</ecNumber>
    </recommendedName>
</protein>
<comment type="similarity">
    <text evidence="4">Belongs to the HMBS family.</text>
</comment>
<dbReference type="FunFam" id="3.40.190.10:FF:000005">
    <property type="entry name" value="Porphobilinogen deaminase"/>
    <property type="match status" value="1"/>
</dbReference>
<evidence type="ECO:0000256" key="9">
    <source>
        <dbReference type="NCBIfam" id="TIGR00212"/>
    </source>
</evidence>
<evidence type="ECO:0000256" key="6">
    <source>
        <dbReference type="ARBA" id="ARBA00022679"/>
    </source>
</evidence>
<dbReference type="EMBL" id="SJPY01000001">
    <property type="protein sequence ID" value="TWU45533.1"/>
    <property type="molecule type" value="Genomic_DNA"/>
</dbReference>
<dbReference type="GO" id="GO:0006783">
    <property type="term" value="P:heme biosynthetic process"/>
    <property type="evidence" value="ECO:0007669"/>
    <property type="project" value="TreeGrafter"/>
</dbReference>
<dbReference type="GO" id="GO:0004418">
    <property type="term" value="F:hydroxymethylbilane synthase activity"/>
    <property type="evidence" value="ECO:0007669"/>
    <property type="project" value="UniProtKB-UniRule"/>
</dbReference>
<comment type="cofactor">
    <cofactor evidence="1">
        <name>dipyrromethane</name>
        <dbReference type="ChEBI" id="CHEBI:60342"/>
    </cofactor>
</comment>
<evidence type="ECO:0000256" key="2">
    <source>
        <dbReference type="ARBA" id="ARBA00002869"/>
    </source>
</evidence>
<dbReference type="SUPFAM" id="SSF54782">
    <property type="entry name" value="Porphobilinogen deaminase (hydroxymethylbilane synthase), C-terminal domain"/>
    <property type="match status" value="1"/>
</dbReference>
<dbReference type="PIRSF" id="PIRSF001438">
    <property type="entry name" value="4pyrrol_synth_OHMeBilane_synth"/>
    <property type="match status" value="1"/>
</dbReference>
<dbReference type="InterPro" id="IPR000860">
    <property type="entry name" value="HemC"/>
</dbReference>
<name>A0A5C6E7B2_9BACT</name>
<dbReference type="Gene3D" id="3.40.190.10">
    <property type="entry name" value="Periplasmic binding protein-like II"/>
    <property type="match status" value="2"/>
</dbReference>
<keyword evidence="7" id="KW-0627">Porphyrin biosynthesis</keyword>
<dbReference type="Pfam" id="PF03900">
    <property type="entry name" value="Porphobil_deamC"/>
    <property type="match status" value="1"/>
</dbReference>
<evidence type="ECO:0000256" key="1">
    <source>
        <dbReference type="ARBA" id="ARBA00001916"/>
    </source>
</evidence>
<feature type="domain" description="Porphobilinogen deaminase C-terminal" evidence="11">
    <location>
        <begin position="208"/>
        <end position="253"/>
    </location>
</feature>
<reference evidence="12 13" key="1">
    <citation type="submission" date="2019-02" db="EMBL/GenBank/DDBJ databases">
        <title>Deep-cultivation of Planctomycetes and their phenomic and genomic characterization uncovers novel biology.</title>
        <authorList>
            <person name="Wiegand S."/>
            <person name="Jogler M."/>
            <person name="Boedeker C."/>
            <person name="Pinto D."/>
            <person name="Vollmers J."/>
            <person name="Rivas-Marin E."/>
            <person name="Kohn T."/>
            <person name="Peeters S.H."/>
            <person name="Heuer A."/>
            <person name="Rast P."/>
            <person name="Oberbeckmann S."/>
            <person name="Bunk B."/>
            <person name="Jeske O."/>
            <person name="Meyerdierks A."/>
            <person name="Storesund J.E."/>
            <person name="Kallscheuer N."/>
            <person name="Luecker S."/>
            <person name="Lage O.M."/>
            <person name="Pohl T."/>
            <person name="Merkel B.J."/>
            <person name="Hornburger P."/>
            <person name="Mueller R.-W."/>
            <person name="Bruemmer F."/>
            <person name="Labrenz M."/>
            <person name="Spormann A.M."/>
            <person name="Op Den Camp H."/>
            <person name="Overmann J."/>
            <person name="Amann R."/>
            <person name="Jetten M.S.M."/>
            <person name="Mascher T."/>
            <person name="Medema M.H."/>
            <person name="Devos D.P."/>
            <person name="Kaster A.-K."/>
            <person name="Ovreas L."/>
            <person name="Rohde M."/>
            <person name="Galperin M.Y."/>
            <person name="Jogler C."/>
        </authorList>
    </citation>
    <scope>NUCLEOTIDE SEQUENCE [LARGE SCALE GENOMIC DNA]</scope>
    <source>
        <strain evidence="12 13">Q31b</strain>
    </source>
</reference>
<evidence type="ECO:0000313" key="12">
    <source>
        <dbReference type="EMBL" id="TWU45533.1"/>
    </source>
</evidence>
<gene>
    <name evidence="12" type="primary">hemC</name>
    <name evidence="12" type="ORF">Q31b_07070</name>
</gene>
<dbReference type="PRINTS" id="PR00151">
    <property type="entry name" value="PORPHBDMNASE"/>
</dbReference>
<sequence>MWQAKHVAMLLEQAGQQTELVPLVSRGDTDMRPIDSTRQVGVFTKRIQQALLDDEADIAVHSMKDLPTEVDPRLHLVAVPQREIVNDCIVSPARWSLDTLPHKARIGTGSRRRAAQMKHHRSDLSIEPIRGNLQTRLAKLENGDYDAIMLAAAGILRLEMESLPRIELPLSEMLPAPGQGALAIEVLAEAEATIAQTRCLNDPRSRAAVTAERTLLANLNGGCLAPIAAYASFQGDSLHLESVVLSADGSVRLADQRSLPLASGEMQAIAIEIANQASEVLASQGAKALIGR</sequence>
<evidence type="ECO:0000256" key="3">
    <source>
        <dbReference type="ARBA" id="ARBA00004735"/>
    </source>
</evidence>
<dbReference type="GO" id="GO:0005737">
    <property type="term" value="C:cytoplasm"/>
    <property type="evidence" value="ECO:0007669"/>
    <property type="project" value="UniProtKB-UniRule"/>
</dbReference>
<comment type="function">
    <text evidence="2">Tetrapolymerization of the monopyrrole PBG into the hydroxymethylbilane pre-uroporphyrinogen in several discrete steps.</text>
</comment>
<dbReference type="Gene3D" id="3.30.160.40">
    <property type="entry name" value="Porphobilinogen deaminase, C-terminal domain"/>
    <property type="match status" value="1"/>
</dbReference>
<comment type="catalytic activity">
    <reaction evidence="8">
        <text>4 porphobilinogen + H2O = hydroxymethylbilane + 4 NH4(+)</text>
        <dbReference type="Rhea" id="RHEA:13185"/>
        <dbReference type="ChEBI" id="CHEBI:15377"/>
        <dbReference type="ChEBI" id="CHEBI:28938"/>
        <dbReference type="ChEBI" id="CHEBI:57845"/>
        <dbReference type="ChEBI" id="CHEBI:58126"/>
        <dbReference type="EC" id="2.5.1.61"/>
    </reaction>
</comment>
<dbReference type="EC" id="2.5.1.61" evidence="9"/>
<organism evidence="12 13">
    <name type="scientific">Novipirellula aureliae</name>
    <dbReference type="NCBI Taxonomy" id="2527966"/>
    <lineage>
        <taxon>Bacteria</taxon>
        <taxon>Pseudomonadati</taxon>
        <taxon>Planctomycetota</taxon>
        <taxon>Planctomycetia</taxon>
        <taxon>Pirellulales</taxon>
        <taxon>Pirellulaceae</taxon>
        <taxon>Novipirellula</taxon>
    </lineage>
</organism>
<feature type="domain" description="Porphobilinogen deaminase N-terminal" evidence="10">
    <location>
        <begin position="1"/>
        <end position="193"/>
    </location>
</feature>
<evidence type="ECO:0000256" key="4">
    <source>
        <dbReference type="ARBA" id="ARBA00005638"/>
    </source>
</evidence>
<keyword evidence="6 12" id="KW-0808">Transferase</keyword>
<keyword evidence="13" id="KW-1185">Reference proteome</keyword>
<dbReference type="Pfam" id="PF01379">
    <property type="entry name" value="Porphobil_deam"/>
    <property type="match status" value="1"/>
</dbReference>
<dbReference type="NCBIfam" id="TIGR00212">
    <property type="entry name" value="hemC"/>
    <property type="match status" value="1"/>
</dbReference>
<evidence type="ECO:0000256" key="5">
    <source>
        <dbReference type="ARBA" id="ARBA00011245"/>
    </source>
</evidence>
<dbReference type="PANTHER" id="PTHR11557">
    <property type="entry name" value="PORPHOBILINOGEN DEAMINASE"/>
    <property type="match status" value="1"/>
</dbReference>
<evidence type="ECO:0000259" key="10">
    <source>
        <dbReference type="Pfam" id="PF01379"/>
    </source>
</evidence>
<dbReference type="PROSITE" id="PS00533">
    <property type="entry name" value="PORPHOBILINOGEN_DEAM"/>
    <property type="match status" value="1"/>
</dbReference>